<dbReference type="SUPFAM" id="SSF64182">
    <property type="entry name" value="DHH phosphoesterases"/>
    <property type="match status" value="1"/>
</dbReference>
<dbReference type="AlphaFoldDB" id="A0A346Y0Q9"/>
<dbReference type="InterPro" id="IPR001667">
    <property type="entry name" value="DDH_dom"/>
</dbReference>
<accession>A0A346Y0Q9</accession>
<evidence type="ECO:0000259" key="1">
    <source>
        <dbReference type="Pfam" id="PF01368"/>
    </source>
</evidence>
<organism evidence="3 4">
    <name type="scientific">Euzebya pacifica</name>
    <dbReference type="NCBI Taxonomy" id="1608957"/>
    <lineage>
        <taxon>Bacteria</taxon>
        <taxon>Bacillati</taxon>
        <taxon>Actinomycetota</taxon>
        <taxon>Nitriliruptoria</taxon>
        <taxon>Euzebyales</taxon>
    </lineage>
</organism>
<dbReference type="PANTHER" id="PTHR47618:SF1">
    <property type="entry name" value="BIFUNCTIONAL OLIGORIBONUCLEASE AND PAP PHOSPHATASE NRNA"/>
    <property type="match status" value="1"/>
</dbReference>
<reference evidence="3 4" key="1">
    <citation type="submission" date="2018-09" db="EMBL/GenBank/DDBJ databases">
        <title>Complete genome sequence of Euzebya sp. DY32-46 isolated from seawater of Pacific Ocean.</title>
        <authorList>
            <person name="Xu L."/>
            <person name="Wu Y.-H."/>
            <person name="Xu X.-W."/>
        </authorList>
    </citation>
    <scope>NUCLEOTIDE SEQUENCE [LARGE SCALE GENOMIC DNA]</scope>
    <source>
        <strain evidence="3 4">DY32-46</strain>
    </source>
</reference>
<sequence length="333" mass="34543">MDLELAVRAAADVLRDARTVVVVGHIDPDGDALGSLLATSAALDAIGIDVHPSWGGRDVGTPPAPLDPALSFLPLRGRVRAPEDLPPSCDVLVCCDTAAASRLGTLQPLVDAAGTVVVIDHHAVGDGFGDIRIVDDTASCTGVLVLRLIDALGVELTPAMADALYLALLTDTGRFSFASTGPADHRVAARLLEAGADHVGVTRAVYESASAGYLGLVARTTGRATVSPELVWSWTTREDLVDSGAEPHETDGLIELLRRVDTVDVALLMRETEGGRWRSSLRSRGGTDVAAVAQRLGGGGHHLAAGFTADGDPADIADRVRAELRTHAGAGSR</sequence>
<dbReference type="InterPro" id="IPR003156">
    <property type="entry name" value="DHHA1_dom"/>
</dbReference>
<dbReference type="GO" id="GO:0003676">
    <property type="term" value="F:nucleic acid binding"/>
    <property type="evidence" value="ECO:0007669"/>
    <property type="project" value="InterPro"/>
</dbReference>
<proteinExistence type="predicted"/>
<dbReference type="Pfam" id="PF02272">
    <property type="entry name" value="DHHA1"/>
    <property type="match status" value="1"/>
</dbReference>
<feature type="domain" description="DDH" evidence="1">
    <location>
        <begin position="20"/>
        <end position="167"/>
    </location>
</feature>
<feature type="domain" description="DHHA1" evidence="2">
    <location>
        <begin position="242"/>
        <end position="311"/>
    </location>
</feature>
<keyword evidence="4" id="KW-1185">Reference proteome</keyword>
<dbReference type="InterPro" id="IPR038763">
    <property type="entry name" value="DHH_sf"/>
</dbReference>
<dbReference type="KEGG" id="euz:DVS28_a3381"/>
<name>A0A346Y0Q9_9ACTN</name>
<evidence type="ECO:0000313" key="4">
    <source>
        <dbReference type="Proteomes" id="UP000264006"/>
    </source>
</evidence>
<evidence type="ECO:0000313" key="3">
    <source>
        <dbReference type="EMBL" id="AXV08056.1"/>
    </source>
</evidence>
<dbReference type="Gene3D" id="3.90.1640.10">
    <property type="entry name" value="inorganic pyrophosphatase (n-terminal core)"/>
    <property type="match status" value="1"/>
</dbReference>
<dbReference type="EMBL" id="CP031165">
    <property type="protein sequence ID" value="AXV08056.1"/>
    <property type="molecule type" value="Genomic_DNA"/>
</dbReference>
<dbReference type="PANTHER" id="PTHR47618">
    <property type="entry name" value="BIFUNCTIONAL OLIGORIBONUCLEASE AND PAP PHOSPHATASE NRNA"/>
    <property type="match status" value="1"/>
</dbReference>
<evidence type="ECO:0000259" key="2">
    <source>
        <dbReference type="Pfam" id="PF02272"/>
    </source>
</evidence>
<dbReference type="Pfam" id="PF01368">
    <property type="entry name" value="DHH"/>
    <property type="match status" value="1"/>
</dbReference>
<protein>
    <submittedName>
        <fullName evidence="3">3'-to-5' oligoribonuclease A</fullName>
    </submittedName>
</protein>
<gene>
    <name evidence="3" type="ORF">DVS28_a3381</name>
</gene>
<dbReference type="Gene3D" id="3.10.310.30">
    <property type="match status" value="1"/>
</dbReference>
<dbReference type="InterPro" id="IPR051319">
    <property type="entry name" value="Oligoribo/pAp-PDE_c-di-AMP_PDE"/>
</dbReference>
<dbReference type="Proteomes" id="UP000264006">
    <property type="component" value="Chromosome"/>
</dbReference>